<evidence type="ECO:0000256" key="1">
    <source>
        <dbReference type="ARBA" id="ARBA00022729"/>
    </source>
</evidence>
<dbReference type="SUPFAM" id="SSF49854">
    <property type="entry name" value="Spermadhesin, CUB domain"/>
    <property type="match status" value="1"/>
</dbReference>
<dbReference type="Proteomes" id="UP000238442">
    <property type="component" value="Chromosome"/>
</dbReference>
<gene>
    <name evidence="4" type="ORF">C5O00_10435</name>
</gene>
<dbReference type="EMBL" id="CP027062">
    <property type="protein sequence ID" value="AVI51558.1"/>
    <property type="molecule type" value="Genomic_DNA"/>
</dbReference>
<evidence type="ECO:0000256" key="2">
    <source>
        <dbReference type="SAM" id="SignalP"/>
    </source>
</evidence>
<dbReference type="KEGG" id="aue:C5O00_10435"/>
<feature type="chain" id="PRO_5015677288" description="Secretion system C-terminal sorting domain-containing protein" evidence="2">
    <location>
        <begin position="21"/>
        <end position="939"/>
    </location>
</feature>
<dbReference type="Pfam" id="PF18962">
    <property type="entry name" value="Por_Secre_tail"/>
    <property type="match status" value="1"/>
</dbReference>
<protein>
    <recommendedName>
        <fullName evidence="3">Secretion system C-terminal sorting domain-containing protein</fullName>
    </recommendedName>
</protein>
<dbReference type="InterPro" id="IPR015943">
    <property type="entry name" value="WD40/YVTN_repeat-like_dom_sf"/>
</dbReference>
<reference evidence="4 5" key="1">
    <citation type="submission" date="2018-02" db="EMBL/GenBank/DDBJ databases">
        <title>Genomic analysis of the strain RR4-38 isolated from a seawater recirculating aquaculture system.</title>
        <authorList>
            <person name="Kim Y.-S."/>
            <person name="Jang Y.H."/>
            <person name="Kim K.-H."/>
        </authorList>
    </citation>
    <scope>NUCLEOTIDE SEQUENCE [LARGE SCALE GENOMIC DNA]</scope>
    <source>
        <strain evidence="4 5">RR4-38</strain>
    </source>
</reference>
<dbReference type="Gene3D" id="2.60.120.380">
    <property type="match status" value="2"/>
</dbReference>
<keyword evidence="5" id="KW-1185">Reference proteome</keyword>
<proteinExistence type="predicted"/>
<evidence type="ECO:0000259" key="3">
    <source>
        <dbReference type="Pfam" id="PF18962"/>
    </source>
</evidence>
<dbReference type="NCBIfam" id="TIGR04183">
    <property type="entry name" value="Por_Secre_tail"/>
    <property type="match status" value="1"/>
</dbReference>
<evidence type="ECO:0000313" key="5">
    <source>
        <dbReference type="Proteomes" id="UP000238442"/>
    </source>
</evidence>
<dbReference type="InterPro" id="IPR035914">
    <property type="entry name" value="Sperma_CUB_dom_sf"/>
</dbReference>
<dbReference type="RefSeq" id="WP_105216798.1">
    <property type="nucleotide sequence ID" value="NZ_CP027062.1"/>
</dbReference>
<dbReference type="AlphaFoldDB" id="A0A2S0HY55"/>
<keyword evidence="1 2" id="KW-0732">Signal</keyword>
<evidence type="ECO:0000313" key="4">
    <source>
        <dbReference type="EMBL" id="AVI51558.1"/>
    </source>
</evidence>
<sequence length="939" mass="97690">MKKITLLCSLFLGCIFLVNAQNENSAIQQELNAAALTEAQEQIDVQQLIDNLTNRAQSPVIDQDLFSPAERLAIRKYYSDMNRSALANIIPNAGATETFAVNTGDFFYDPTDGLTGGPGGDCSTTSSGDPGDYPNCGCVTVTTLTGTGLEVEFLSFEIFGNFDWLNIYDGTDTSAPLIYDSTVSGDNLTDMMNSTGTIFTSTSDALTFEFNATAVVNTCGWEVEVLNAGGGGGGSDTVYAYDGGFCSDDFGTFDINGPYTLAPILTTTNPTWFAGDFDDSGTLYVLDQTSLSLLTVDTATGADTTVGPLTNLNAGHTVTGLAWNADNSTMYALSTDGTDSTVYSVDISTGTLTVIGNTGTTLGIWLAIDSMGNAFAADLDDNLYSIDLGTGAGTVVGPLGFDINFAQDADFDPDTDVLYAGLYLGGGANEWASIDTTTGAATSLGQVNANCAELSVVAIEGVVAPPTNDLCANATPINCGQTLSGDTSNDTDTNGDGSPDEWFAVTSSVSGELITVSTCNQAGYDTILTVYDACGGTVVATNDDGPGCTGFTSELSFVADGSSTYYIAVDGFGGASGTFDLSITCGPVNDDPCGALPIECGVPILGNTDTANDDTAFAPDCGTPTSAAGIWYVYEDTTGLVTDILLSTCSTNTNYDTKISVYTGDCGTPPLTCVAGNDDSPNCTNFQSEVEFQSDGNTTYYILVHGFGGATGDFELTMTCTPVPPPNDMIVNSIDVDEIGVPYTDPAVAMPAATLENGNPTGCNIDGAKGVWYNFTAAASGTATAEIVSPAGASFVVFFKAPDENAIETDLEYFFQIGNQCAPATSANIFTEGGQTYYVFVVNDGGVTDIVIDGTLLSAEDNIIEGFNYYPNPTDETLNLTSVESIEDVAIYNLLGQQVMGLDVNATSTQLDTSSLATGAYIMKVTVNGQVGTYKVIKR</sequence>
<dbReference type="OrthoDB" id="1412023at2"/>
<feature type="signal peptide" evidence="2">
    <location>
        <begin position="1"/>
        <end position="20"/>
    </location>
</feature>
<feature type="domain" description="Secretion system C-terminal sorting" evidence="3">
    <location>
        <begin position="870"/>
        <end position="937"/>
    </location>
</feature>
<dbReference type="SUPFAM" id="SSF63825">
    <property type="entry name" value="YWTD domain"/>
    <property type="match status" value="1"/>
</dbReference>
<dbReference type="Gene3D" id="2.60.120.290">
    <property type="entry name" value="Spermadhesin, CUB domain"/>
    <property type="match status" value="1"/>
</dbReference>
<dbReference type="InterPro" id="IPR026444">
    <property type="entry name" value="Secre_tail"/>
</dbReference>
<dbReference type="Gene3D" id="2.130.10.10">
    <property type="entry name" value="YVTN repeat-like/Quinoprotein amine dehydrogenase"/>
    <property type="match status" value="1"/>
</dbReference>
<organism evidence="4 5">
    <name type="scientific">Pukyongia salina</name>
    <dbReference type="NCBI Taxonomy" id="2094025"/>
    <lineage>
        <taxon>Bacteria</taxon>
        <taxon>Pseudomonadati</taxon>
        <taxon>Bacteroidota</taxon>
        <taxon>Flavobacteriia</taxon>
        <taxon>Flavobacteriales</taxon>
        <taxon>Flavobacteriaceae</taxon>
        <taxon>Pukyongia</taxon>
    </lineage>
</organism>
<accession>A0A2S0HY55</accession>
<name>A0A2S0HY55_9FLAO</name>